<dbReference type="PANTHER" id="PTHR31973:SF195">
    <property type="entry name" value="MUDR FAMILY TRANSPOSASE"/>
    <property type="match status" value="1"/>
</dbReference>
<dbReference type="PANTHER" id="PTHR31973">
    <property type="entry name" value="POLYPROTEIN, PUTATIVE-RELATED"/>
    <property type="match status" value="1"/>
</dbReference>
<sequence>MGGEVIHLYYKIMISILRDDVKYDSFVIGNDEDLQVLFHYHRQFSEVRTLSYWPSLWIWSLVQEVLTGILSLQPWQPALVRGLLGGAPNGVEDVFQDEDGDDVEPAAIADDSDDELAMSTPTGGGGATISGTLQFGARFTQVTRRQAEFQVVQQFQDKKEVVLSVKTYSIRCGIEYKVLESDYRKYHGKCKKFGNSDHRRLDYQVISAFILPMIRADVTVSIKRVWMAKQKVVVQIYEDWEKSYNELLRWVLGVQMTMLDSFAVLRTSPVRLDGQVDKSHAYFHHLFWTFPLCIKAFRRCKPLVSVNGTHLYDKYGGTLLVAIAQDGNSNIIHDAFALLECENAELRSLIHENLMYFSWVFLR</sequence>
<dbReference type="Proteomes" id="UP000515211">
    <property type="component" value="Chromosome 1"/>
</dbReference>
<keyword evidence="1" id="KW-1185">Reference proteome</keyword>
<protein>
    <submittedName>
        <fullName evidence="2">Uncharacterized protein LOC107486466</fullName>
    </submittedName>
</protein>
<name>A0A6P4D570_ARADU</name>
<accession>A0A6P4D570</accession>
<proteinExistence type="predicted"/>
<dbReference type="GeneID" id="107486466"/>
<reference evidence="2" key="2">
    <citation type="submission" date="2025-08" db="UniProtKB">
        <authorList>
            <consortium name="RefSeq"/>
        </authorList>
    </citation>
    <scope>IDENTIFICATION</scope>
    <source>
        <tissue evidence="2">Whole plant</tissue>
    </source>
</reference>
<evidence type="ECO:0000313" key="2">
    <source>
        <dbReference type="RefSeq" id="XP_015962500.1"/>
    </source>
</evidence>
<dbReference type="KEGG" id="adu:107486466"/>
<dbReference type="RefSeq" id="XP_015962500.1">
    <property type="nucleotide sequence ID" value="XM_016107014.1"/>
</dbReference>
<organism evidence="1 2">
    <name type="scientific">Arachis duranensis</name>
    <name type="common">Wild peanut</name>
    <dbReference type="NCBI Taxonomy" id="130453"/>
    <lineage>
        <taxon>Eukaryota</taxon>
        <taxon>Viridiplantae</taxon>
        <taxon>Streptophyta</taxon>
        <taxon>Embryophyta</taxon>
        <taxon>Tracheophyta</taxon>
        <taxon>Spermatophyta</taxon>
        <taxon>Magnoliopsida</taxon>
        <taxon>eudicotyledons</taxon>
        <taxon>Gunneridae</taxon>
        <taxon>Pentapetalae</taxon>
        <taxon>rosids</taxon>
        <taxon>fabids</taxon>
        <taxon>Fabales</taxon>
        <taxon>Fabaceae</taxon>
        <taxon>Papilionoideae</taxon>
        <taxon>50 kb inversion clade</taxon>
        <taxon>dalbergioids sensu lato</taxon>
        <taxon>Dalbergieae</taxon>
        <taxon>Pterocarpus clade</taxon>
        <taxon>Arachis</taxon>
    </lineage>
</organism>
<reference evidence="1" key="1">
    <citation type="journal article" date="2016" name="Nat. Genet.">
        <title>The genome sequences of Arachis duranensis and Arachis ipaensis, the diploid ancestors of cultivated peanut.</title>
        <authorList>
            <person name="Bertioli D.J."/>
            <person name="Cannon S.B."/>
            <person name="Froenicke L."/>
            <person name="Huang G."/>
            <person name="Farmer A.D."/>
            <person name="Cannon E.K."/>
            <person name="Liu X."/>
            <person name="Gao D."/>
            <person name="Clevenger J."/>
            <person name="Dash S."/>
            <person name="Ren L."/>
            <person name="Moretzsohn M.C."/>
            <person name="Shirasawa K."/>
            <person name="Huang W."/>
            <person name="Vidigal B."/>
            <person name="Abernathy B."/>
            <person name="Chu Y."/>
            <person name="Niederhuth C.E."/>
            <person name="Umale P."/>
            <person name="Araujo A.C."/>
            <person name="Kozik A."/>
            <person name="Kim K.D."/>
            <person name="Burow M.D."/>
            <person name="Varshney R.K."/>
            <person name="Wang X."/>
            <person name="Zhang X."/>
            <person name="Barkley N."/>
            <person name="Guimaraes P.M."/>
            <person name="Isobe S."/>
            <person name="Guo B."/>
            <person name="Liao B."/>
            <person name="Stalker H.T."/>
            <person name="Schmitz R.J."/>
            <person name="Scheffler B.E."/>
            <person name="Leal-Bertioli S.C."/>
            <person name="Xun X."/>
            <person name="Jackson S.A."/>
            <person name="Michelmore R."/>
            <person name="Ozias-Akins P."/>
        </authorList>
    </citation>
    <scope>NUCLEOTIDE SEQUENCE [LARGE SCALE GENOMIC DNA]</scope>
    <source>
        <strain evidence="1">cv. V14167</strain>
    </source>
</reference>
<evidence type="ECO:0000313" key="1">
    <source>
        <dbReference type="Proteomes" id="UP000515211"/>
    </source>
</evidence>
<dbReference type="AlphaFoldDB" id="A0A6P4D570"/>
<gene>
    <name evidence="2" type="primary">LOC107486466</name>
</gene>